<feature type="transmembrane region" description="Helical" evidence="7">
    <location>
        <begin position="256"/>
        <end position="275"/>
    </location>
</feature>
<feature type="transmembrane region" description="Helical" evidence="7">
    <location>
        <begin position="423"/>
        <end position="444"/>
    </location>
</feature>
<dbReference type="InterPro" id="IPR050250">
    <property type="entry name" value="Macrolide_Exporter_MacB"/>
</dbReference>
<dbReference type="EMBL" id="JACHEN010000017">
    <property type="protein sequence ID" value="MBB6216727.1"/>
    <property type="molecule type" value="Genomic_DNA"/>
</dbReference>
<feature type="transmembrane region" description="Helical" evidence="7">
    <location>
        <begin position="751"/>
        <end position="781"/>
    </location>
</feature>
<sequence>MKIMMKFLLRNIREKKFRTFLILLSITLSTALFFASIGMSDNIAKMYLKEIQKTLGSAEIIIYADKDSPSNYFRTSQAEKYMEQLEYMIGNTSERGIFEYSPQEKIVFSLQGYELEDLQKMNPITIEQEYHLYPFNGKKLIIDRATAEKYKLELGNPIEIKVEEEKFRFIIAGIASTGGLLTPSDQSATTVMPLETANNLFGEKGRVSTLYLKTKDSSLIQKVLDDLSRSYKRYVVERTITEKDIEQYTSMISKPFMLMLVLVVFISVFVIYTSFKVISMERMPLIGTFRSIGATKKMTDFLLLAESILYGIVGGILGCGLGYLILYGMIHVMASDPYQSTKMEVELAITFGQLMISFLGAVLLSFGSSAVPILVVSKVSVRDIVLNTYENKKGNKNKSMMIGFLLFFLASTIPLVVPREIALLVNSICLILISMALVLFIPFITEKCIGLLEKIYRYLFGNIGIIAVKNLRDNKGVLNNIALLSIGIASLLMINTLSYSVGIEVLNVYNEGKFDILLNHPKGNKDVEQRLRGVKGVSATYGLYEVRNVKVAGTKEEISSVYGIDPNKFFDNWDFEFVGKRTEVLDKFDGSRNVILSSSLKNKLELKEGDMLTLETERGNKDYRVIGFVDTLMQNGNVALVPERYLKQDMKLRYYSDLYVKTHEDPEGVLQRIKEKFKRDQLFGMTLNEMERSNMESNAQIFVLLKGFSFMTMVIGVFGVLNNFVVNFLSRRRSLAVMRSVGMSKKQTTKMLFIEALTGGLIGGITGAFGGLCFILLMPFILTAMDLPIQMHYVPSMFINAMVSGVIITVISSVSPSFKSTKLNIIESIKYE</sequence>
<dbReference type="InterPro" id="IPR025857">
    <property type="entry name" value="MacB_PCD"/>
</dbReference>
<evidence type="ECO:0000256" key="6">
    <source>
        <dbReference type="ARBA" id="ARBA00038076"/>
    </source>
</evidence>
<comment type="subcellular location">
    <subcellularLocation>
        <location evidence="1">Cell membrane</location>
        <topology evidence="1">Multi-pass membrane protein</topology>
    </subcellularLocation>
</comment>
<keyword evidence="5 7" id="KW-0472">Membrane</keyword>
<evidence type="ECO:0000256" key="5">
    <source>
        <dbReference type="ARBA" id="ARBA00023136"/>
    </source>
</evidence>
<evidence type="ECO:0000256" key="2">
    <source>
        <dbReference type="ARBA" id="ARBA00022475"/>
    </source>
</evidence>
<evidence type="ECO:0000259" key="9">
    <source>
        <dbReference type="Pfam" id="PF12704"/>
    </source>
</evidence>
<comment type="similarity">
    <text evidence="6">Belongs to the ABC-4 integral membrane protein family.</text>
</comment>
<feature type="transmembrane region" description="Helical" evidence="7">
    <location>
        <begin position="400"/>
        <end position="417"/>
    </location>
</feature>
<evidence type="ECO:0000256" key="1">
    <source>
        <dbReference type="ARBA" id="ARBA00004651"/>
    </source>
</evidence>
<feature type="transmembrane region" description="Helical" evidence="7">
    <location>
        <begin position="708"/>
        <end position="730"/>
    </location>
</feature>
<evidence type="ECO:0000313" key="11">
    <source>
        <dbReference type="Proteomes" id="UP000579281"/>
    </source>
</evidence>
<dbReference type="Pfam" id="PF12704">
    <property type="entry name" value="MacB_PCD"/>
    <property type="match status" value="2"/>
</dbReference>
<keyword evidence="11" id="KW-1185">Reference proteome</keyword>
<reference evidence="10 11" key="1">
    <citation type="submission" date="2020-08" db="EMBL/GenBank/DDBJ databases">
        <title>Genomic Encyclopedia of Type Strains, Phase IV (KMG-IV): sequencing the most valuable type-strain genomes for metagenomic binning, comparative biology and taxonomic classification.</title>
        <authorList>
            <person name="Goeker M."/>
        </authorList>
    </citation>
    <scope>NUCLEOTIDE SEQUENCE [LARGE SCALE GENOMIC DNA]</scope>
    <source>
        <strain evidence="10 11">DSM 103526</strain>
    </source>
</reference>
<feature type="transmembrane region" description="Helical" evidence="7">
    <location>
        <begin position="354"/>
        <end position="379"/>
    </location>
</feature>
<dbReference type="Pfam" id="PF02687">
    <property type="entry name" value="FtsX"/>
    <property type="match status" value="2"/>
</dbReference>
<evidence type="ECO:0000313" key="10">
    <source>
        <dbReference type="EMBL" id="MBB6216727.1"/>
    </source>
</evidence>
<gene>
    <name evidence="10" type="ORF">HNQ80_002831</name>
</gene>
<evidence type="ECO:0000256" key="3">
    <source>
        <dbReference type="ARBA" id="ARBA00022692"/>
    </source>
</evidence>
<feature type="domain" description="MacB-like periplasmic core" evidence="9">
    <location>
        <begin position="19"/>
        <end position="228"/>
    </location>
</feature>
<feature type="transmembrane region" description="Helical" evidence="7">
    <location>
        <begin position="477"/>
        <end position="497"/>
    </location>
</feature>
<feature type="domain" description="ABC3 transporter permease C-terminal" evidence="8">
    <location>
        <begin position="708"/>
        <end position="825"/>
    </location>
</feature>
<name>A0A841KTI2_9FIRM</name>
<dbReference type="RefSeq" id="WP_184311254.1">
    <property type="nucleotide sequence ID" value="NZ_JACHEN010000017.1"/>
</dbReference>
<feature type="domain" description="MacB-like periplasmic core" evidence="9">
    <location>
        <begin position="482"/>
        <end position="674"/>
    </location>
</feature>
<protein>
    <submittedName>
        <fullName evidence="10">Putative ABC transport system permease protein</fullName>
    </submittedName>
</protein>
<comment type="caution">
    <text evidence="10">The sequence shown here is derived from an EMBL/GenBank/DDBJ whole genome shotgun (WGS) entry which is preliminary data.</text>
</comment>
<dbReference type="InterPro" id="IPR003838">
    <property type="entry name" value="ABC3_permease_C"/>
</dbReference>
<evidence type="ECO:0000259" key="8">
    <source>
        <dbReference type="Pfam" id="PF02687"/>
    </source>
</evidence>
<dbReference type="PANTHER" id="PTHR30572">
    <property type="entry name" value="MEMBRANE COMPONENT OF TRANSPORTER-RELATED"/>
    <property type="match status" value="1"/>
</dbReference>
<dbReference type="Proteomes" id="UP000579281">
    <property type="component" value="Unassembled WGS sequence"/>
</dbReference>
<accession>A0A841KTI2</accession>
<dbReference type="GO" id="GO:0022857">
    <property type="term" value="F:transmembrane transporter activity"/>
    <property type="evidence" value="ECO:0007669"/>
    <property type="project" value="TreeGrafter"/>
</dbReference>
<feature type="transmembrane region" description="Helical" evidence="7">
    <location>
        <begin position="793"/>
        <end position="814"/>
    </location>
</feature>
<feature type="domain" description="ABC3 transporter permease C-terminal" evidence="8">
    <location>
        <begin position="258"/>
        <end position="380"/>
    </location>
</feature>
<dbReference type="GO" id="GO:0005886">
    <property type="term" value="C:plasma membrane"/>
    <property type="evidence" value="ECO:0007669"/>
    <property type="project" value="UniProtKB-SubCell"/>
</dbReference>
<organism evidence="10 11">
    <name type="scientific">Anaerosolibacter carboniphilus</name>
    <dbReference type="NCBI Taxonomy" id="1417629"/>
    <lineage>
        <taxon>Bacteria</taxon>
        <taxon>Bacillati</taxon>
        <taxon>Bacillota</taxon>
        <taxon>Clostridia</taxon>
        <taxon>Peptostreptococcales</taxon>
        <taxon>Thermotaleaceae</taxon>
        <taxon>Anaerosolibacter</taxon>
    </lineage>
</organism>
<dbReference type="PANTHER" id="PTHR30572:SF4">
    <property type="entry name" value="ABC TRANSPORTER PERMEASE YTRF"/>
    <property type="match status" value="1"/>
</dbReference>
<feature type="transmembrane region" description="Helical" evidence="7">
    <location>
        <begin position="308"/>
        <end position="334"/>
    </location>
</feature>
<proteinExistence type="inferred from homology"/>
<dbReference type="AlphaFoldDB" id="A0A841KTI2"/>
<evidence type="ECO:0000256" key="4">
    <source>
        <dbReference type="ARBA" id="ARBA00022989"/>
    </source>
</evidence>
<keyword evidence="3 7" id="KW-0812">Transmembrane</keyword>
<keyword evidence="2" id="KW-1003">Cell membrane</keyword>
<evidence type="ECO:0000256" key="7">
    <source>
        <dbReference type="SAM" id="Phobius"/>
    </source>
</evidence>
<keyword evidence="4 7" id="KW-1133">Transmembrane helix</keyword>